<dbReference type="Proteomes" id="UP000033423">
    <property type="component" value="Unassembled WGS sequence"/>
</dbReference>
<organism evidence="1 2">
    <name type="scientific">Candidatus Magnetobacterium bavaricum</name>
    <dbReference type="NCBI Taxonomy" id="29290"/>
    <lineage>
        <taxon>Bacteria</taxon>
        <taxon>Pseudomonadati</taxon>
        <taxon>Nitrospirota</taxon>
        <taxon>Thermodesulfovibrionia</taxon>
        <taxon>Thermodesulfovibrionales</taxon>
        <taxon>Candidatus Magnetobacteriaceae</taxon>
        <taxon>Candidatus Magnetobacterium</taxon>
    </lineage>
</organism>
<accession>A0A0F3GTW8</accession>
<protein>
    <submittedName>
        <fullName evidence="1">Prophage protein</fullName>
    </submittedName>
</protein>
<dbReference type="InterPro" id="IPR053916">
    <property type="entry name" value="DUF6978"/>
</dbReference>
<keyword evidence="2" id="KW-1185">Reference proteome</keyword>
<name>A0A0F3GTW8_9BACT</name>
<proteinExistence type="predicted"/>
<comment type="caution">
    <text evidence="1">The sequence shown here is derived from an EMBL/GenBank/DDBJ whole genome shotgun (WGS) entry which is preliminary data.</text>
</comment>
<dbReference type="AlphaFoldDB" id="A0A0F3GTW8"/>
<dbReference type="Pfam" id="PF22398">
    <property type="entry name" value="DUF6978"/>
    <property type="match status" value="1"/>
</dbReference>
<evidence type="ECO:0000313" key="1">
    <source>
        <dbReference type="EMBL" id="KJU85379.1"/>
    </source>
</evidence>
<evidence type="ECO:0000313" key="2">
    <source>
        <dbReference type="Proteomes" id="UP000033423"/>
    </source>
</evidence>
<sequence>MQLTNGGHMGDNIGRLDATLPALTAKIRGYNKEDLLEREPITLDSDAYVEYLKSVAETYPFLAIMGLRVLTETTLKRVCEERKIILLRLCFGGHPHRNPDDTEISSPHLHRYREGYADKWAYPYA</sequence>
<gene>
    <name evidence="1" type="ORF">MBAV_002428</name>
</gene>
<dbReference type="EMBL" id="LACI01001049">
    <property type="protein sequence ID" value="KJU85379.1"/>
    <property type="molecule type" value="Genomic_DNA"/>
</dbReference>
<reference evidence="1 2" key="1">
    <citation type="submission" date="2015-02" db="EMBL/GenBank/DDBJ databases">
        <title>Single-cell genomics of uncultivated deep-branching MTB reveals a conserved set of magnetosome genes.</title>
        <authorList>
            <person name="Kolinko S."/>
            <person name="Richter M."/>
            <person name="Glockner F.O."/>
            <person name="Brachmann A."/>
            <person name="Schuler D."/>
        </authorList>
    </citation>
    <scope>NUCLEOTIDE SEQUENCE [LARGE SCALE GENOMIC DNA]</scope>
    <source>
        <strain evidence="1">TM-1</strain>
    </source>
</reference>